<protein>
    <submittedName>
        <fullName evidence="1">Uncharacterized protein</fullName>
    </submittedName>
</protein>
<dbReference type="Proteomes" id="UP000178943">
    <property type="component" value="Unassembled WGS sequence"/>
</dbReference>
<accession>A0A1F5VS86</accession>
<reference evidence="1 2" key="1">
    <citation type="journal article" date="2016" name="Nat. Commun.">
        <title>Thousands of microbial genomes shed light on interconnected biogeochemical processes in an aquifer system.</title>
        <authorList>
            <person name="Anantharaman K."/>
            <person name="Brown C.T."/>
            <person name="Hug L.A."/>
            <person name="Sharon I."/>
            <person name="Castelle C.J."/>
            <person name="Probst A.J."/>
            <person name="Thomas B.C."/>
            <person name="Singh A."/>
            <person name="Wilkins M.J."/>
            <person name="Karaoz U."/>
            <person name="Brodie E.L."/>
            <person name="Williams K.H."/>
            <person name="Hubbard S.S."/>
            <person name="Banfield J.F."/>
        </authorList>
    </citation>
    <scope>NUCLEOTIDE SEQUENCE [LARGE SCALE GENOMIC DNA]</scope>
</reference>
<gene>
    <name evidence="1" type="ORF">A2Y62_21465</name>
</gene>
<dbReference type="AlphaFoldDB" id="A0A1F5VS86"/>
<proteinExistence type="predicted"/>
<sequence>MRASGLPIRGQVLRFEFNNQGSYSFSSNEKIQNARPDPLLAAPLGDMEADAMEEFNDREDFEITFFTFVHRGSIDN</sequence>
<name>A0A1F5VS86_9BACT</name>
<dbReference type="EMBL" id="MFGW01000094">
    <property type="protein sequence ID" value="OGF66332.1"/>
    <property type="molecule type" value="Genomic_DNA"/>
</dbReference>
<evidence type="ECO:0000313" key="1">
    <source>
        <dbReference type="EMBL" id="OGF66332.1"/>
    </source>
</evidence>
<evidence type="ECO:0000313" key="2">
    <source>
        <dbReference type="Proteomes" id="UP000178943"/>
    </source>
</evidence>
<organism evidence="1 2">
    <name type="scientific">Candidatus Fischerbacteria bacterium RBG_13_37_8</name>
    <dbReference type="NCBI Taxonomy" id="1817863"/>
    <lineage>
        <taxon>Bacteria</taxon>
        <taxon>Candidatus Fischeribacteriota</taxon>
    </lineage>
</organism>
<comment type="caution">
    <text evidence="1">The sequence shown here is derived from an EMBL/GenBank/DDBJ whole genome shotgun (WGS) entry which is preliminary data.</text>
</comment>